<sequence length="228" mass="25690">MSTPAIAAAVKGIISSARMGTYETAMRTSAAPDVSALELYTWNAQISAALMAPLHICEVSIRNAVHEALEATYGPRWPWDTNFERSLPSGTYYDPQRDLRTVRARQPTTGKVIPELKFAFWQKMYTRRHDVRLWNPLLPRLFPNLNHQLLPATLREQIYNDLEQIRLLRNRVAHHEPIFSRNLTDDLAKMTGLVGARCAVTAAWLQTHQQVSTLIALKPAPVPASPIS</sequence>
<protein>
    <recommendedName>
        <fullName evidence="3">Abi-like protein</fullName>
    </recommendedName>
</protein>
<dbReference type="AlphaFoldDB" id="A0A318EC58"/>
<gene>
    <name evidence="1" type="ORF">C8D93_106222</name>
</gene>
<organism evidence="1 2">
    <name type="scientific">Sinimarinibacterium flocculans</name>
    <dbReference type="NCBI Taxonomy" id="985250"/>
    <lineage>
        <taxon>Bacteria</taxon>
        <taxon>Pseudomonadati</taxon>
        <taxon>Pseudomonadota</taxon>
        <taxon>Gammaproteobacteria</taxon>
        <taxon>Nevskiales</taxon>
        <taxon>Nevskiaceae</taxon>
        <taxon>Sinimarinibacterium</taxon>
    </lineage>
</organism>
<comment type="caution">
    <text evidence="1">The sequence shown here is derived from an EMBL/GenBank/DDBJ whole genome shotgun (WGS) entry which is preliminary data.</text>
</comment>
<name>A0A318EC58_9GAMM</name>
<proteinExistence type="predicted"/>
<dbReference type="Proteomes" id="UP000248330">
    <property type="component" value="Unassembled WGS sequence"/>
</dbReference>
<dbReference type="EMBL" id="QICN01000006">
    <property type="protein sequence ID" value="PXV67244.1"/>
    <property type="molecule type" value="Genomic_DNA"/>
</dbReference>
<evidence type="ECO:0008006" key="3">
    <source>
        <dbReference type="Google" id="ProtNLM"/>
    </source>
</evidence>
<accession>A0A318EC58</accession>
<keyword evidence="2" id="KW-1185">Reference proteome</keyword>
<evidence type="ECO:0000313" key="2">
    <source>
        <dbReference type="Proteomes" id="UP000248330"/>
    </source>
</evidence>
<dbReference type="OrthoDB" id="9813050at2"/>
<evidence type="ECO:0000313" key="1">
    <source>
        <dbReference type="EMBL" id="PXV67244.1"/>
    </source>
</evidence>
<reference evidence="1 2" key="1">
    <citation type="submission" date="2018-04" db="EMBL/GenBank/DDBJ databases">
        <title>Genomic Encyclopedia of Type Strains, Phase IV (KMG-IV): sequencing the most valuable type-strain genomes for metagenomic binning, comparative biology and taxonomic classification.</title>
        <authorList>
            <person name="Goeker M."/>
        </authorList>
    </citation>
    <scope>NUCLEOTIDE SEQUENCE [LARGE SCALE GENOMIC DNA]</scope>
    <source>
        <strain evidence="1 2">DSM 104150</strain>
    </source>
</reference>